<dbReference type="InterPro" id="IPR036345">
    <property type="entry name" value="ExoRNase_PH_dom2_sf"/>
</dbReference>
<dbReference type="CDD" id="cd11365">
    <property type="entry name" value="RNase_PH_archRRP42"/>
    <property type="match status" value="1"/>
</dbReference>
<evidence type="ECO:0000256" key="1">
    <source>
        <dbReference type="ARBA" id="ARBA00004496"/>
    </source>
</evidence>
<proteinExistence type="inferred from homology"/>
<evidence type="ECO:0000313" key="7">
    <source>
        <dbReference type="EMBL" id="KPV44809.1"/>
    </source>
</evidence>
<evidence type="ECO:0000313" key="8">
    <source>
        <dbReference type="EMBL" id="KQB35068.1"/>
    </source>
</evidence>
<reference evidence="7 10" key="1">
    <citation type="submission" date="2015-09" db="EMBL/GenBank/DDBJ databases">
        <title>Draft genome sequence of Acidiplasma aeolicum DSM 18409.</title>
        <authorList>
            <person name="Hemp J."/>
        </authorList>
    </citation>
    <scope>NUCLEOTIDE SEQUENCE [LARGE SCALE GENOMIC DNA]</scope>
    <source>
        <strain evidence="7 10">V</strain>
    </source>
</reference>
<dbReference type="SUPFAM" id="SSF54211">
    <property type="entry name" value="Ribosomal protein S5 domain 2-like"/>
    <property type="match status" value="1"/>
</dbReference>
<dbReference type="PANTHER" id="PTHR11097:SF8">
    <property type="entry name" value="EXOSOME COMPLEX COMPONENT RRP42"/>
    <property type="match status" value="1"/>
</dbReference>
<feature type="domain" description="Exoribonuclease phosphorolytic" evidence="5">
    <location>
        <begin position="34"/>
        <end position="169"/>
    </location>
</feature>
<comment type="caution">
    <text evidence="7">The sequence shown here is derived from an EMBL/GenBank/DDBJ whole genome shotgun (WGS) entry which is preliminary data.</text>
</comment>
<protein>
    <recommendedName>
        <fullName evidence="4">Exosome complex component Rrp42</fullName>
    </recommendedName>
</protein>
<evidence type="ECO:0000256" key="4">
    <source>
        <dbReference type="HAMAP-Rule" id="MF_00622"/>
    </source>
</evidence>
<evidence type="ECO:0000256" key="2">
    <source>
        <dbReference type="ARBA" id="ARBA00022490"/>
    </source>
</evidence>
<dbReference type="GO" id="GO:0016075">
    <property type="term" value="P:rRNA catabolic process"/>
    <property type="evidence" value="ECO:0007669"/>
    <property type="project" value="TreeGrafter"/>
</dbReference>
<dbReference type="InterPro" id="IPR001247">
    <property type="entry name" value="ExoRNase_PH_dom1"/>
</dbReference>
<dbReference type="InterPro" id="IPR020869">
    <property type="entry name" value="Rrp42_archaea"/>
</dbReference>
<keyword evidence="2 4" id="KW-0963">Cytoplasm</keyword>
<accession>A0A0P9CPP9</accession>
<dbReference type="Gene3D" id="3.30.230.70">
    <property type="entry name" value="GHMP Kinase, N-terminal domain"/>
    <property type="match status" value="1"/>
</dbReference>
<dbReference type="GO" id="GO:0035925">
    <property type="term" value="F:mRNA 3'-UTR AU-rich region binding"/>
    <property type="evidence" value="ECO:0007669"/>
    <property type="project" value="TreeGrafter"/>
</dbReference>
<evidence type="ECO:0000259" key="6">
    <source>
        <dbReference type="Pfam" id="PF03725"/>
    </source>
</evidence>
<evidence type="ECO:0000259" key="5">
    <source>
        <dbReference type="Pfam" id="PF01138"/>
    </source>
</evidence>
<comment type="similarity">
    <text evidence="4">Belongs to the RNase PH family. Rrp42 subfamily.</text>
</comment>
<dbReference type="Proteomes" id="UP000050320">
    <property type="component" value="Unassembled WGS sequence"/>
</dbReference>
<dbReference type="Pfam" id="PF03725">
    <property type="entry name" value="RNase_PH_C"/>
    <property type="match status" value="1"/>
</dbReference>
<dbReference type="SUPFAM" id="SSF55666">
    <property type="entry name" value="Ribonuclease PH domain 2-like"/>
    <property type="match status" value="1"/>
</dbReference>
<dbReference type="PANTHER" id="PTHR11097">
    <property type="entry name" value="EXOSOME COMPLEX EXONUCLEASE RIBOSOMAL RNA PROCESSING PROTEIN"/>
    <property type="match status" value="1"/>
</dbReference>
<comment type="subunit">
    <text evidence="4">Component of the archaeal exosome complex. Forms a hexameric ring-like arrangement composed of 3 Rrp41-Rrp42 heterodimers. The hexameric ring associates with a trimer of Rrp4 and/or Csl4 subunits.</text>
</comment>
<dbReference type="InterPro" id="IPR050590">
    <property type="entry name" value="Exosome_comp_Rrp42_subfam"/>
</dbReference>
<reference evidence="8 9" key="2">
    <citation type="submission" date="2015-09" db="EMBL/GenBank/DDBJ databases">
        <title>Heavy metals and arsenic resistance mechanisms in polyextremophilic archaea of the family Ferroplasmaceae.</title>
        <authorList>
            <person name="Bulaev A.G."/>
            <person name="Kanygina A.V."/>
        </authorList>
    </citation>
    <scope>NUCLEOTIDE SEQUENCE [LARGE SCALE GENOMIC DNA]</scope>
    <source>
        <strain evidence="8 9">VT</strain>
    </source>
</reference>
<comment type="function">
    <text evidence="4">Non-catalytic component of the exosome, which is a complex involved in RNA degradation. Contributes to the structuring of the Rrp41 active site.</text>
</comment>
<dbReference type="GO" id="GO:0000177">
    <property type="term" value="C:cytoplasmic exosome (RNase complex)"/>
    <property type="evidence" value="ECO:0007669"/>
    <property type="project" value="TreeGrafter"/>
</dbReference>
<dbReference type="HAMAP" id="MF_00622">
    <property type="entry name" value="Exosome_Rrp42"/>
    <property type="match status" value="1"/>
</dbReference>
<dbReference type="FunFam" id="3.30.230.70:FF:000017">
    <property type="entry name" value="Exosome complex component Rrp42"/>
    <property type="match status" value="1"/>
</dbReference>
<evidence type="ECO:0000313" key="9">
    <source>
        <dbReference type="Proteomes" id="UP000050320"/>
    </source>
</evidence>
<sequence length="260" mass="28422">MPMDSNAVISEIKKGFILDSIKKGKRIDGRSLTDFREIKITENFIPKACGSAMVELGKTKVVAGIKIEEGTPFPDSPESGVMALNIELLPMAFPTFESGPPSEQAIEYSRVVDRGIRESNVIDTSKLVIEPGEKVWMVYIDIDVLNYDGNIIDACTLAAVSALKNAIVPASKYGGEDFKLPVNALPVSVTMAKIGDELVCDPDLEEEQVSNGRITVTMAEDNHIHAMQKGDVGEFSLDEIRKAIKTSSDIGSKIREKYLR</sequence>
<dbReference type="AlphaFoldDB" id="A0A0P9CPP9"/>
<dbReference type="GeneID" id="84221901"/>
<organism evidence="7 10">
    <name type="scientific">Acidiplasma aeolicum</name>
    <dbReference type="NCBI Taxonomy" id="507754"/>
    <lineage>
        <taxon>Archaea</taxon>
        <taxon>Methanobacteriati</taxon>
        <taxon>Thermoplasmatota</taxon>
        <taxon>Thermoplasmata</taxon>
        <taxon>Thermoplasmatales</taxon>
        <taxon>Ferroplasmaceae</taxon>
        <taxon>Acidiplasma</taxon>
    </lineage>
</organism>
<keyword evidence="9" id="KW-1185">Reference proteome</keyword>
<feature type="domain" description="Exoribonuclease phosphorolytic" evidence="6">
    <location>
        <begin position="185"/>
        <end position="248"/>
    </location>
</feature>
<dbReference type="PATRIC" id="fig|507754.4.peg.1113"/>
<dbReference type="Proteomes" id="UP000050515">
    <property type="component" value="Unassembled WGS sequence"/>
</dbReference>
<dbReference type="EMBL" id="LKBG01000178">
    <property type="protein sequence ID" value="KQB35068.1"/>
    <property type="molecule type" value="Genomic_DNA"/>
</dbReference>
<gene>
    <name evidence="4" type="primary">rrp42</name>
    <name evidence="8" type="ORF">AOG54_03420</name>
    <name evidence="7" type="ORF">SE19_08555</name>
</gene>
<evidence type="ECO:0000256" key="3">
    <source>
        <dbReference type="ARBA" id="ARBA00022835"/>
    </source>
</evidence>
<dbReference type="RefSeq" id="WP_048101936.1">
    <property type="nucleotide sequence ID" value="NZ_JBBYJF010000001.1"/>
</dbReference>
<keyword evidence="3 4" id="KW-0271">Exosome</keyword>
<dbReference type="EMBL" id="LJCQ01000408">
    <property type="protein sequence ID" value="KPV44809.1"/>
    <property type="molecule type" value="Genomic_DNA"/>
</dbReference>
<dbReference type="NCBIfam" id="NF003282">
    <property type="entry name" value="PRK04282.1-1"/>
    <property type="match status" value="1"/>
</dbReference>
<dbReference type="InterPro" id="IPR015847">
    <property type="entry name" value="ExoRNase_PH_dom2"/>
</dbReference>
<dbReference type="OrthoDB" id="30932at2157"/>
<dbReference type="Pfam" id="PF01138">
    <property type="entry name" value="RNase_PH"/>
    <property type="match status" value="1"/>
</dbReference>
<name>A0A0P9CPP9_9ARCH</name>
<dbReference type="InterPro" id="IPR027408">
    <property type="entry name" value="PNPase/RNase_PH_dom_sf"/>
</dbReference>
<comment type="subcellular location">
    <subcellularLocation>
        <location evidence="1 4">Cytoplasm</location>
    </subcellularLocation>
</comment>
<evidence type="ECO:0000313" key="10">
    <source>
        <dbReference type="Proteomes" id="UP000050515"/>
    </source>
</evidence>
<dbReference type="InterPro" id="IPR020568">
    <property type="entry name" value="Ribosomal_Su5_D2-typ_SF"/>
</dbReference>